<gene>
    <name evidence="4" type="ORF">AUEXF2481DRAFT_411575</name>
</gene>
<keyword evidence="2 3" id="KW-0663">Pyridoxal phosphate</keyword>
<accession>A0A074YEW8</accession>
<dbReference type="InterPro" id="IPR015422">
    <property type="entry name" value="PyrdxlP-dep_Trfase_small"/>
</dbReference>
<evidence type="ECO:0000256" key="3">
    <source>
        <dbReference type="RuleBase" id="RU362118"/>
    </source>
</evidence>
<organism evidence="4 5">
    <name type="scientific">Aureobasidium subglaciale (strain EXF-2481)</name>
    <name type="common">Aureobasidium pullulans var. subglaciale</name>
    <dbReference type="NCBI Taxonomy" id="1043005"/>
    <lineage>
        <taxon>Eukaryota</taxon>
        <taxon>Fungi</taxon>
        <taxon>Dikarya</taxon>
        <taxon>Ascomycota</taxon>
        <taxon>Pezizomycotina</taxon>
        <taxon>Dothideomycetes</taxon>
        <taxon>Dothideomycetidae</taxon>
        <taxon>Dothideales</taxon>
        <taxon>Saccotheciaceae</taxon>
        <taxon>Aureobasidium</taxon>
    </lineage>
</organism>
<dbReference type="InterPro" id="IPR051750">
    <property type="entry name" value="Trans-sulfuration_enzymes"/>
</dbReference>
<dbReference type="EMBL" id="KL584769">
    <property type="protein sequence ID" value="KEQ92612.1"/>
    <property type="molecule type" value="Genomic_DNA"/>
</dbReference>
<name>A0A074YEW8_AURSE</name>
<dbReference type="InParanoid" id="A0A074YEW8"/>
<dbReference type="AlphaFoldDB" id="A0A074YEW8"/>
<evidence type="ECO:0008006" key="6">
    <source>
        <dbReference type="Google" id="ProtNLM"/>
    </source>
</evidence>
<reference evidence="4 5" key="1">
    <citation type="journal article" date="2014" name="BMC Genomics">
        <title>Genome sequencing of four Aureobasidium pullulans varieties: biotechnological potential, stress tolerance, and description of new species.</title>
        <authorList>
            <person name="Gostin Ar C."/>
            <person name="Ohm R.A."/>
            <person name="Kogej T."/>
            <person name="Sonjak S."/>
            <person name="Turk M."/>
            <person name="Zajc J."/>
            <person name="Zalar P."/>
            <person name="Grube M."/>
            <person name="Sun H."/>
            <person name="Han J."/>
            <person name="Sharma A."/>
            <person name="Chiniquy J."/>
            <person name="Ngan C.Y."/>
            <person name="Lipzen A."/>
            <person name="Barry K."/>
            <person name="Grigoriev I.V."/>
            <person name="Gunde-Cimerman N."/>
        </authorList>
    </citation>
    <scope>NUCLEOTIDE SEQUENCE [LARGE SCALE GENOMIC DNA]</scope>
    <source>
        <strain evidence="4 5">EXF-2481</strain>
    </source>
</reference>
<protein>
    <recommendedName>
        <fullName evidence="6">Aminotransferase class I/classII domain-containing protein</fullName>
    </recommendedName>
</protein>
<evidence type="ECO:0000313" key="5">
    <source>
        <dbReference type="Proteomes" id="UP000030641"/>
    </source>
</evidence>
<dbReference type="InterPro" id="IPR015424">
    <property type="entry name" value="PyrdxlP-dep_Trfase"/>
</dbReference>
<dbReference type="STRING" id="1043005.A0A074YEW8"/>
<dbReference type="HOGENOM" id="CLU_011302_0_0_1"/>
<comment type="cofactor">
    <cofactor evidence="1 3">
        <name>pyridoxal 5'-phosphate</name>
        <dbReference type="ChEBI" id="CHEBI:597326"/>
    </cofactor>
</comment>
<dbReference type="GO" id="GO:0003962">
    <property type="term" value="F:cystathionine gamma-synthase activity"/>
    <property type="evidence" value="ECO:0007669"/>
    <property type="project" value="TreeGrafter"/>
</dbReference>
<sequence>MIGCDDTINGFINLDLIPYVDVMLTSLTKMFSGASDVTGGSVIVSPASHYCDALQSALQARYERPIAFPLDVQTLEHNSQHVRWRAQRCNANALTVAHMLYGHPLIKRLNYPRYDESLPVYRSLMRGRKQGLRQSGDPVEAGYGPLISAVFYDAAVAQRFYDLLNLPKGSSFGTNFTIAVPFILLVHYYNRHQVAVHSLPEHIIRISVGLEDVEDIKTAI</sequence>
<dbReference type="GeneID" id="25366796"/>
<comment type="similarity">
    <text evidence="3">Belongs to the trans-sulfuration enzymes family.</text>
</comment>
<dbReference type="Gene3D" id="3.90.1150.10">
    <property type="entry name" value="Aspartate Aminotransferase, domain 1"/>
    <property type="match status" value="1"/>
</dbReference>
<dbReference type="Gene3D" id="3.40.640.10">
    <property type="entry name" value="Type I PLP-dependent aspartate aminotransferase-like (Major domain)"/>
    <property type="match status" value="1"/>
</dbReference>
<dbReference type="Proteomes" id="UP000030641">
    <property type="component" value="Unassembled WGS sequence"/>
</dbReference>
<dbReference type="SUPFAM" id="SSF53383">
    <property type="entry name" value="PLP-dependent transferases"/>
    <property type="match status" value="1"/>
</dbReference>
<dbReference type="PANTHER" id="PTHR42699:SF1">
    <property type="entry name" value="CYSTATHIONINE GAMMA-SYNTHASE-RELATED"/>
    <property type="match status" value="1"/>
</dbReference>
<dbReference type="PANTHER" id="PTHR42699">
    <property type="match status" value="1"/>
</dbReference>
<dbReference type="RefSeq" id="XP_013341233.1">
    <property type="nucleotide sequence ID" value="XM_013485779.1"/>
</dbReference>
<dbReference type="OMA" id="ANECKQA"/>
<evidence type="ECO:0000256" key="1">
    <source>
        <dbReference type="ARBA" id="ARBA00001933"/>
    </source>
</evidence>
<proteinExistence type="inferred from homology"/>
<dbReference type="GO" id="GO:0019346">
    <property type="term" value="P:transsulfuration"/>
    <property type="evidence" value="ECO:0007669"/>
    <property type="project" value="InterPro"/>
</dbReference>
<dbReference type="InterPro" id="IPR000277">
    <property type="entry name" value="Cys/Met-Metab_PyrdxlP-dep_enz"/>
</dbReference>
<dbReference type="Pfam" id="PF01053">
    <property type="entry name" value="Cys_Met_Meta_PP"/>
    <property type="match status" value="1"/>
</dbReference>
<evidence type="ECO:0000313" key="4">
    <source>
        <dbReference type="EMBL" id="KEQ92612.1"/>
    </source>
</evidence>
<evidence type="ECO:0000256" key="2">
    <source>
        <dbReference type="ARBA" id="ARBA00022898"/>
    </source>
</evidence>
<keyword evidence="5" id="KW-1185">Reference proteome</keyword>
<dbReference type="InterPro" id="IPR015421">
    <property type="entry name" value="PyrdxlP-dep_Trfase_major"/>
</dbReference>
<dbReference type="GO" id="GO:0030170">
    <property type="term" value="F:pyridoxal phosphate binding"/>
    <property type="evidence" value="ECO:0007669"/>
    <property type="project" value="InterPro"/>
</dbReference>
<dbReference type="OrthoDB" id="3782079at2759"/>